<keyword evidence="5 9" id="KW-0863">Zinc-finger</keyword>
<organism evidence="12 13">
    <name type="scientific">Paragonimus skrjabini miyazakii</name>
    <dbReference type="NCBI Taxonomy" id="59628"/>
    <lineage>
        <taxon>Eukaryota</taxon>
        <taxon>Metazoa</taxon>
        <taxon>Spiralia</taxon>
        <taxon>Lophotrochozoa</taxon>
        <taxon>Platyhelminthes</taxon>
        <taxon>Trematoda</taxon>
        <taxon>Digenea</taxon>
        <taxon>Plagiorchiida</taxon>
        <taxon>Troglotremata</taxon>
        <taxon>Troglotrematidae</taxon>
        <taxon>Paragonimus</taxon>
    </lineage>
</organism>
<dbReference type="PANTHER" id="PTHR12983">
    <property type="entry name" value="RING FINGER 10 FAMILY MEMBER"/>
    <property type="match status" value="1"/>
</dbReference>
<dbReference type="Pfam" id="PF00097">
    <property type="entry name" value="zf-C3HC4"/>
    <property type="match status" value="1"/>
</dbReference>
<dbReference type="InterPro" id="IPR013083">
    <property type="entry name" value="Znf_RING/FYVE/PHD"/>
</dbReference>
<evidence type="ECO:0000256" key="8">
    <source>
        <dbReference type="ARBA" id="ARBA00035390"/>
    </source>
</evidence>
<dbReference type="InterPro" id="IPR001841">
    <property type="entry name" value="Znf_RING"/>
</dbReference>
<evidence type="ECO:0000313" key="13">
    <source>
        <dbReference type="Proteomes" id="UP000822476"/>
    </source>
</evidence>
<dbReference type="PROSITE" id="PS50089">
    <property type="entry name" value="ZF_RING_2"/>
    <property type="match status" value="1"/>
</dbReference>
<feature type="region of interest" description="Disordered" evidence="10">
    <location>
        <begin position="574"/>
        <end position="646"/>
    </location>
</feature>
<keyword evidence="3" id="KW-0963">Cytoplasm</keyword>
<proteinExistence type="inferred from homology"/>
<evidence type="ECO:0000256" key="5">
    <source>
        <dbReference type="ARBA" id="ARBA00022771"/>
    </source>
</evidence>
<dbReference type="SMART" id="SM00184">
    <property type="entry name" value="RING"/>
    <property type="match status" value="1"/>
</dbReference>
<feature type="compositionally biased region" description="Low complexity" evidence="10">
    <location>
        <begin position="518"/>
        <end position="529"/>
    </location>
</feature>
<dbReference type="SUPFAM" id="SSF57850">
    <property type="entry name" value="RING/U-box"/>
    <property type="match status" value="1"/>
</dbReference>
<feature type="compositionally biased region" description="Polar residues" evidence="10">
    <location>
        <begin position="590"/>
        <end position="599"/>
    </location>
</feature>
<dbReference type="InterPro" id="IPR039739">
    <property type="entry name" value="MAG2/RNF10"/>
</dbReference>
<dbReference type="PROSITE" id="PS00518">
    <property type="entry name" value="ZF_RING_1"/>
    <property type="match status" value="1"/>
</dbReference>
<evidence type="ECO:0000256" key="7">
    <source>
        <dbReference type="ARBA" id="ARBA00035131"/>
    </source>
</evidence>
<feature type="compositionally biased region" description="Polar residues" evidence="10">
    <location>
        <begin position="607"/>
        <end position="625"/>
    </location>
</feature>
<dbReference type="GO" id="GO:0000976">
    <property type="term" value="F:transcription cis-regulatory region binding"/>
    <property type="evidence" value="ECO:0007669"/>
    <property type="project" value="TreeGrafter"/>
</dbReference>
<dbReference type="InterPro" id="IPR017907">
    <property type="entry name" value="Znf_RING_CS"/>
</dbReference>
<dbReference type="AlphaFoldDB" id="A0A8S9YNX0"/>
<dbReference type="OrthoDB" id="302966at2759"/>
<name>A0A8S9YNX0_9TREM</name>
<dbReference type="EMBL" id="JTDE01004867">
    <property type="protein sequence ID" value="KAF7252939.1"/>
    <property type="molecule type" value="Genomic_DNA"/>
</dbReference>
<evidence type="ECO:0000313" key="12">
    <source>
        <dbReference type="EMBL" id="KAF7252939.1"/>
    </source>
</evidence>
<dbReference type="InterPro" id="IPR018957">
    <property type="entry name" value="Znf_C3HC4_RING-type"/>
</dbReference>
<dbReference type="GO" id="GO:0045944">
    <property type="term" value="P:positive regulation of transcription by RNA polymerase II"/>
    <property type="evidence" value="ECO:0007669"/>
    <property type="project" value="TreeGrafter"/>
</dbReference>
<feature type="region of interest" description="Disordered" evidence="10">
    <location>
        <begin position="501"/>
        <end position="529"/>
    </location>
</feature>
<dbReference type="Gene3D" id="3.30.40.10">
    <property type="entry name" value="Zinc/RING finger domain, C3HC4 (zinc finger)"/>
    <property type="match status" value="1"/>
</dbReference>
<evidence type="ECO:0000256" key="1">
    <source>
        <dbReference type="ARBA" id="ARBA00004496"/>
    </source>
</evidence>
<keyword evidence="6" id="KW-0862">Zinc</keyword>
<evidence type="ECO:0000256" key="4">
    <source>
        <dbReference type="ARBA" id="ARBA00022723"/>
    </source>
</evidence>
<dbReference type="GO" id="GO:0008270">
    <property type="term" value="F:zinc ion binding"/>
    <property type="evidence" value="ECO:0007669"/>
    <property type="project" value="UniProtKB-KW"/>
</dbReference>
<keyword evidence="13" id="KW-1185">Reference proteome</keyword>
<evidence type="ECO:0000256" key="2">
    <source>
        <dbReference type="ARBA" id="ARBA00008117"/>
    </source>
</evidence>
<evidence type="ECO:0000256" key="3">
    <source>
        <dbReference type="ARBA" id="ARBA00022490"/>
    </source>
</evidence>
<feature type="domain" description="RING-type" evidence="11">
    <location>
        <begin position="148"/>
        <end position="191"/>
    </location>
</feature>
<reference evidence="12" key="1">
    <citation type="submission" date="2019-07" db="EMBL/GenBank/DDBJ databases">
        <title>Annotation for the trematode Paragonimus miyazaki's.</title>
        <authorList>
            <person name="Choi Y.-J."/>
        </authorList>
    </citation>
    <scope>NUCLEOTIDE SEQUENCE</scope>
    <source>
        <strain evidence="12">Japan</strain>
    </source>
</reference>
<comment type="similarity">
    <text evidence="2">Belongs to the RNF10 family.</text>
</comment>
<evidence type="ECO:0000256" key="6">
    <source>
        <dbReference type="ARBA" id="ARBA00022833"/>
    </source>
</evidence>
<dbReference type="GO" id="GO:0005737">
    <property type="term" value="C:cytoplasm"/>
    <property type="evidence" value="ECO:0007669"/>
    <property type="project" value="UniProtKB-SubCell"/>
</dbReference>
<dbReference type="Proteomes" id="UP000822476">
    <property type="component" value="Unassembled WGS sequence"/>
</dbReference>
<sequence>MENSLSRLGMNVQRPSYPERKGTLYFELSNYLEDVIPSTSHCGPVPACPHQPARWLTRGGRRTPRRRDVDFSLTEQLETFEEGHRPSLGLSHRICEPTVTVASSNGYIQASSQLQLFPGSLSLVPSDGFPVWEQVAQVICLLDETIACPICLYYPVVPRMERCGHIYCGPCAVQYIGYENAGSAKRCALCSWVIRLEDLKRVFITSVSSVEVGTKLDLVLLRRSRQRLNGGIRIPTLRPVGPAPTRCYDFSIEITPHELKQLDRTEKESLEALKGACLRDGDVELIPHISYMIDQLSVKLEQESVSLIKQSFVQGSHDLLSVNSDLGCLSDCYNSRTVGFDQSSPNPHELSYEEDIFLYQGKLATYKSESLAADGQPIFLDGLMWNCLLAEYETFCQLPNPLSATVTSIKSHKMTSVLRKRWRHLDHLHLGQTFKFIEIDLHEVVSQGTLNKFAVPLTARQVEHSRRRLEDLRLTKLKEAAENRIPFLPPGFVLSGHAELLEKPQSPPKPSEFAPLCSTPESGSRPSSSAASFAEVTKLGALSVVGHNRVATFSRTSASRLNKPVFNPTAEIWPSLNDSGATRELPSPSVGANTSTWLSSHKELTASLKTSEQTTELAAETSTKSASKRQRKRRPRNNSFLEPFVN</sequence>
<evidence type="ECO:0000259" key="11">
    <source>
        <dbReference type="PROSITE" id="PS50089"/>
    </source>
</evidence>
<gene>
    <name evidence="12" type="ORF">EG68_09695</name>
</gene>
<accession>A0A8S9YNX0</accession>
<feature type="compositionally biased region" description="Basic residues" evidence="10">
    <location>
        <begin position="626"/>
        <end position="636"/>
    </location>
</feature>
<keyword evidence="4" id="KW-0479">Metal-binding</keyword>
<comment type="subcellular location">
    <subcellularLocation>
        <location evidence="1">Cytoplasm</location>
    </subcellularLocation>
</comment>
<protein>
    <recommendedName>
        <fullName evidence="7">E3 ubiquitin-protein ligase RNF10</fullName>
    </recommendedName>
    <alternativeName>
        <fullName evidence="8">RING finger protein 10</fullName>
    </alternativeName>
</protein>
<comment type="caution">
    <text evidence="12">The sequence shown here is derived from an EMBL/GenBank/DDBJ whole genome shotgun (WGS) entry which is preliminary data.</text>
</comment>
<dbReference type="PANTHER" id="PTHR12983:SF9">
    <property type="entry name" value="E3 UBIQUITIN-PROTEIN LIGASE RNF10"/>
    <property type="match status" value="1"/>
</dbReference>
<evidence type="ECO:0000256" key="10">
    <source>
        <dbReference type="SAM" id="MobiDB-lite"/>
    </source>
</evidence>
<evidence type="ECO:0000256" key="9">
    <source>
        <dbReference type="PROSITE-ProRule" id="PRU00175"/>
    </source>
</evidence>